<feature type="transmembrane region" description="Helical" evidence="7">
    <location>
        <begin position="207"/>
        <end position="225"/>
    </location>
</feature>
<reference evidence="11" key="3">
    <citation type="journal article" date="2020" name="Plant Biotechnol. J.">
        <title>The pomegranate (Punica granatum L.) draft genome dissects genetic divergence between soft- and hard-seeded cultivars.</title>
        <authorList>
            <person name="Luo X."/>
            <person name="Li H."/>
            <person name="Wu Z."/>
            <person name="Yao W."/>
            <person name="Zhao P."/>
            <person name="Cao D."/>
            <person name="Yu H."/>
            <person name="Li K."/>
            <person name="Poudel K."/>
            <person name="Zhao D."/>
            <person name="Zhang F."/>
            <person name="Xia X."/>
            <person name="Chen L."/>
            <person name="Wang Q."/>
            <person name="Jing D."/>
            <person name="Cao S."/>
        </authorList>
    </citation>
    <scope>NUCLEOTIDE SEQUENCE [LARGE SCALE GENOMIC DNA]</scope>
</reference>
<accession>A0A218XIA3</accession>
<evidence type="ECO:0000256" key="3">
    <source>
        <dbReference type="ARBA" id="ARBA00022692"/>
    </source>
</evidence>
<feature type="transmembrane region" description="Helical" evidence="7">
    <location>
        <begin position="290"/>
        <end position="311"/>
    </location>
</feature>
<name>A0A218XIA3_PUNGR</name>
<feature type="domain" description="Peptidase S54 rhomboid" evidence="8">
    <location>
        <begin position="254"/>
        <end position="391"/>
    </location>
</feature>
<dbReference type="InterPro" id="IPR035952">
    <property type="entry name" value="Rhomboid-like_sf"/>
</dbReference>
<evidence type="ECO:0000313" key="10">
    <source>
        <dbReference type="Proteomes" id="UP000197138"/>
    </source>
</evidence>
<evidence type="ECO:0000259" key="8">
    <source>
        <dbReference type="Pfam" id="PF01694"/>
    </source>
</evidence>
<dbReference type="PANTHER" id="PTHR43731">
    <property type="entry name" value="RHOMBOID PROTEASE"/>
    <property type="match status" value="1"/>
</dbReference>
<feature type="region of interest" description="Disordered" evidence="6">
    <location>
        <begin position="157"/>
        <end position="176"/>
    </location>
</feature>
<dbReference type="Pfam" id="PF01694">
    <property type="entry name" value="Rhomboid"/>
    <property type="match status" value="1"/>
</dbReference>
<gene>
    <name evidence="12" type="primary">LOC116202767</name>
    <name evidence="9" type="ORF">CDL15_Pgr027454</name>
</gene>
<dbReference type="OrthoDB" id="418595at2759"/>
<dbReference type="FunFam" id="1.20.1540.10:FF:000017">
    <property type="entry name" value="RHOMBOID-like protein 9, chloroplastic"/>
    <property type="match status" value="1"/>
</dbReference>
<evidence type="ECO:0000256" key="5">
    <source>
        <dbReference type="ARBA" id="ARBA00023136"/>
    </source>
</evidence>
<evidence type="ECO:0000313" key="11">
    <source>
        <dbReference type="Proteomes" id="UP000515151"/>
    </source>
</evidence>
<dbReference type="Proteomes" id="UP000197138">
    <property type="component" value="Unassembled WGS sequence"/>
</dbReference>
<dbReference type="GO" id="GO:0016020">
    <property type="term" value="C:membrane"/>
    <property type="evidence" value="ECO:0007669"/>
    <property type="project" value="UniProtKB-SubCell"/>
</dbReference>
<dbReference type="PANTHER" id="PTHR43731:SF30">
    <property type="entry name" value="RHOMBOID-LIKE PROTEIN 9, CHLOROPLASTIC"/>
    <property type="match status" value="1"/>
</dbReference>
<dbReference type="InterPro" id="IPR050925">
    <property type="entry name" value="Rhomboid_protease_S54"/>
</dbReference>
<reference evidence="12" key="4">
    <citation type="submission" date="2025-04" db="UniProtKB">
        <authorList>
            <consortium name="RefSeq"/>
        </authorList>
    </citation>
    <scope>IDENTIFICATION</scope>
    <source>
        <tissue evidence="12">Leaf</tissue>
    </source>
</reference>
<dbReference type="Gene3D" id="1.20.1540.10">
    <property type="entry name" value="Rhomboid-like"/>
    <property type="match status" value="1"/>
</dbReference>
<proteinExistence type="inferred from homology"/>
<dbReference type="GO" id="GO:0004252">
    <property type="term" value="F:serine-type endopeptidase activity"/>
    <property type="evidence" value="ECO:0007669"/>
    <property type="project" value="InterPro"/>
</dbReference>
<dbReference type="SUPFAM" id="SSF144091">
    <property type="entry name" value="Rhomboid-like"/>
    <property type="match status" value="1"/>
</dbReference>
<dbReference type="RefSeq" id="XP_031390236.1">
    <property type="nucleotide sequence ID" value="XM_031534376.1"/>
</dbReference>
<feature type="transmembrane region" description="Helical" evidence="7">
    <location>
        <begin position="317"/>
        <end position="335"/>
    </location>
</feature>
<dbReference type="AlphaFoldDB" id="A0A218XIA3"/>
<sequence length="451" mass="50413">MEVVPTSYKDRTHLIQCLTRQSEPESFRCVASIYKFSGKFRIWRLPLKSKISSEGYLRFVLSEIAPHRKKARFVCHAYEGDMNEGQLRALDDYFRKLQGADRPFSGNLDGEMEFTEKSHELKSKQSFETLDAYLGKVKGGTKKEDYVLSKIDEATTRRSEGATASPDKEDVRSAAQTKPKVWVKRAYVKEIPHGSQALQQFDDASDLYLIGIIASLNIAVFLFEIASPIKSSELELFSIPLLYGAKINQLIVTGEWWRLVTPMFLHSGVFHMALGCWALLTFGPKVCRGYGPFTFFLIYLLGGISGNLTSFLHTPELTVGGTGPIFAMIGAWLIYQMQNKDVIGKDVLDSMFQKAIFTTALSFLLSNFGPIDDWTHFGAAVTGIIYGFFTCPILQMDDASSNSGREEGIALVRRYADPCKSVLVFVLSILVLASLAFLVEPPLSTLTENFV</sequence>
<dbReference type="InterPro" id="IPR022764">
    <property type="entry name" value="Peptidase_S54_rhomboid_dom"/>
</dbReference>
<evidence type="ECO:0000313" key="12">
    <source>
        <dbReference type="RefSeq" id="XP_031390236.1"/>
    </source>
</evidence>
<evidence type="ECO:0000256" key="7">
    <source>
        <dbReference type="SAM" id="Phobius"/>
    </source>
</evidence>
<keyword evidence="3 7" id="KW-0812">Transmembrane</keyword>
<feature type="transmembrane region" description="Helical" evidence="7">
    <location>
        <begin position="263"/>
        <end position="283"/>
    </location>
</feature>
<dbReference type="GeneID" id="116202767"/>
<dbReference type="Proteomes" id="UP000515151">
    <property type="component" value="Chromosome 4"/>
</dbReference>
<feature type="compositionally biased region" description="Basic and acidic residues" evidence="6">
    <location>
        <begin position="157"/>
        <end position="172"/>
    </location>
</feature>
<evidence type="ECO:0000256" key="4">
    <source>
        <dbReference type="ARBA" id="ARBA00022989"/>
    </source>
</evidence>
<evidence type="ECO:0000313" key="9">
    <source>
        <dbReference type="EMBL" id="OWM84667.1"/>
    </source>
</evidence>
<comment type="subcellular location">
    <subcellularLocation>
        <location evidence="1">Membrane</location>
        <topology evidence="1">Multi-pass membrane protein</topology>
    </subcellularLocation>
</comment>
<dbReference type="EMBL" id="MTKT01001287">
    <property type="protein sequence ID" value="OWM84667.1"/>
    <property type="molecule type" value="Genomic_DNA"/>
</dbReference>
<evidence type="ECO:0000256" key="2">
    <source>
        <dbReference type="ARBA" id="ARBA00009045"/>
    </source>
</evidence>
<protein>
    <submittedName>
        <fullName evidence="12">RHOMBOID-like protein 9, chloroplastic</fullName>
    </submittedName>
</protein>
<keyword evidence="4 7" id="KW-1133">Transmembrane helix</keyword>
<keyword evidence="5 7" id="KW-0472">Membrane</keyword>
<comment type="similarity">
    <text evidence="2">Belongs to the peptidase S54 family.</text>
</comment>
<evidence type="ECO:0000256" key="6">
    <source>
        <dbReference type="SAM" id="MobiDB-lite"/>
    </source>
</evidence>
<reference evidence="9" key="2">
    <citation type="submission" date="2017-06" db="EMBL/GenBank/DDBJ databases">
        <title>The pomegranate genome and the genomics of punicalagin biosynthesis.</title>
        <authorList>
            <person name="Xu C."/>
        </authorList>
    </citation>
    <scope>NUCLEOTIDE SEQUENCE [LARGE SCALE GENOMIC DNA]</scope>
    <source>
        <tissue evidence="9">Fresh leaf</tissue>
    </source>
</reference>
<reference evidence="10" key="1">
    <citation type="journal article" date="2017" name="Plant J.">
        <title>The pomegranate (Punica granatum L.) genome and the genomics of punicalagin biosynthesis.</title>
        <authorList>
            <person name="Qin G."/>
            <person name="Xu C."/>
            <person name="Ming R."/>
            <person name="Tang H."/>
            <person name="Guyot R."/>
            <person name="Kramer E.M."/>
            <person name="Hu Y."/>
            <person name="Yi X."/>
            <person name="Qi Y."/>
            <person name="Xu X."/>
            <person name="Gao Z."/>
            <person name="Pan H."/>
            <person name="Jian J."/>
            <person name="Tian Y."/>
            <person name="Yue Z."/>
            <person name="Xu Y."/>
        </authorList>
    </citation>
    <scope>NUCLEOTIDE SEQUENCE [LARGE SCALE GENOMIC DNA]</scope>
    <source>
        <strain evidence="10">cv. Dabenzi</strain>
    </source>
</reference>
<evidence type="ECO:0000256" key="1">
    <source>
        <dbReference type="ARBA" id="ARBA00004141"/>
    </source>
</evidence>
<feature type="transmembrane region" description="Helical" evidence="7">
    <location>
        <begin position="422"/>
        <end position="439"/>
    </location>
</feature>
<keyword evidence="11" id="KW-1185">Reference proteome</keyword>
<organism evidence="9 10">
    <name type="scientific">Punica granatum</name>
    <name type="common">Pomegranate</name>
    <dbReference type="NCBI Taxonomy" id="22663"/>
    <lineage>
        <taxon>Eukaryota</taxon>
        <taxon>Viridiplantae</taxon>
        <taxon>Streptophyta</taxon>
        <taxon>Embryophyta</taxon>
        <taxon>Tracheophyta</taxon>
        <taxon>Spermatophyta</taxon>
        <taxon>Magnoliopsida</taxon>
        <taxon>eudicotyledons</taxon>
        <taxon>Gunneridae</taxon>
        <taxon>Pentapetalae</taxon>
        <taxon>rosids</taxon>
        <taxon>malvids</taxon>
        <taxon>Myrtales</taxon>
        <taxon>Lythraceae</taxon>
        <taxon>Punica</taxon>
    </lineage>
</organism>